<name>A0A3D9N317_9FLAO</name>
<proteinExistence type="inferred from homology"/>
<keyword evidence="3" id="KW-0378">Hydrolase</keyword>
<evidence type="ECO:0000259" key="5">
    <source>
        <dbReference type="Pfam" id="PF00884"/>
    </source>
</evidence>
<keyword evidence="7" id="KW-1185">Reference proteome</keyword>
<dbReference type="PROSITE" id="PS51257">
    <property type="entry name" value="PROKAR_LIPOPROTEIN"/>
    <property type="match status" value="1"/>
</dbReference>
<accession>A0A3D9N317</accession>
<keyword evidence="4" id="KW-0106">Calcium</keyword>
<dbReference type="Gene3D" id="3.30.1120.10">
    <property type="match status" value="1"/>
</dbReference>
<dbReference type="AlphaFoldDB" id="A0A3D9N317"/>
<dbReference type="Pfam" id="PF00884">
    <property type="entry name" value="Sulfatase"/>
    <property type="match status" value="1"/>
</dbReference>
<dbReference type="Gene3D" id="3.40.720.10">
    <property type="entry name" value="Alkaline Phosphatase, subunit A"/>
    <property type="match status" value="1"/>
</dbReference>
<dbReference type="InterPro" id="IPR000917">
    <property type="entry name" value="Sulfatase_N"/>
</dbReference>
<dbReference type="GO" id="GO:0046872">
    <property type="term" value="F:metal ion binding"/>
    <property type="evidence" value="ECO:0007669"/>
    <property type="project" value="UniProtKB-KW"/>
</dbReference>
<dbReference type="Proteomes" id="UP000256919">
    <property type="component" value="Unassembled WGS sequence"/>
</dbReference>
<dbReference type="EMBL" id="QREI01000001">
    <property type="protein sequence ID" value="REE27188.1"/>
    <property type="molecule type" value="Genomic_DNA"/>
</dbReference>
<evidence type="ECO:0000256" key="4">
    <source>
        <dbReference type="ARBA" id="ARBA00022837"/>
    </source>
</evidence>
<dbReference type="PANTHER" id="PTHR42693:SF33">
    <property type="entry name" value="ARYLSULFATASE"/>
    <property type="match status" value="1"/>
</dbReference>
<dbReference type="GO" id="GO:0004065">
    <property type="term" value="F:arylsulfatase activity"/>
    <property type="evidence" value="ECO:0007669"/>
    <property type="project" value="TreeGrafter"/>
</dbReference>
<feature type="domain" description="Sulfatase N-terminal" evidence="5">
    <location>
        <begin position="50"/>
        <end position="408"/>
    </location>
</feature>
<dbReference type="PANTHER" id="PTHR42693">
    <property type="entry name" value="ARYLSULFATASE FAMILY MEMBER"/>
    <property type="match status" value="1"/>
</dbReference>
<keyword evidence="2" id="KW-0479">Metal-binding</keyword>
<evidence type="ECO:0000256" key="3">
    <source>
        <dbReference type="ARBA" id="ARBA00022801"/>
    </source>
</evidence>
<evidence type="ECO:0000256" key="1">
    <source>
        <dbReference type="ARBA" id="ARBA00008779"/>
    </source>
</evidence>
<evidence type="ECO:0000313" key="6">
    <source>
        <dbReference type="EMBL" id="REE27188.1"/>
    </source>
</evidence>
<dbReference type="InterPro" id="IPR050738">
    <property type="entry name" value="Sulfatase"/>
</dbReference>
<gene>
    <name evidence="6" type="ORF">DFQ09_10115</name>
</gene>
<dbReference type="InterPro" id="IPR024607">
    <property type="entry name" value="Sulfatase_CS"/>
</dbReference>
<comment type="similarity">
    <text evidence="1">Belongs to the sulfatase family.</text>
</comment>
<dbReference type="OrthoDB" id="975025at2"/>
<comment type="caution">
    <text evidence="6">The sequence shown here is derived from an EMBL/GenBank/DDBJ whole genome shotgun (WGS) entry which is preliminary data.</text>
</comment>
<evidence type="ECO:0000313" key="7">
    <source>
        <dbReference type="Proteomes" id="UP000256919"/>
    </source>
</evidence>
<sequence length="512" mass="57667">MACKFELTKTTFKMKHVVTLLVFALLFSCHSEKKKSETSSEDMAMQNEKPNILLIVIDDQGYADFSPFDNFDTSVSSPNIARLGKSGTVYSQAYVTAPVCSPSRAGIITGKNQFRWDKPASWGPGLPDDVKTIPEYLKEAGYHTARIGKNDLGRNFHKNDVREYPLQHGYDEFLGFSAHAHDYWANSQSIKDRTPDPYGTSALLGPLMHNMGEKSYEEGYLTDILTDESIDYLKRKHDKPFFLTLSYSAVHHLIHEVPKKYLDKFNVKEIPNYDPDNLEEFGNHKPGSYSAYYDKYSRVGAINTDDLRKYYLANLNCLDDNIGRVLDALNETGLDKNTLVVFVSDNGGSPLTGANNAPLTGGKYSLWEGGIRVPMAVSWPGHVDAGKIEKRYVSALDILPTLTDAAGITITDKDIDGISLLNPKEERLLVWKWQKTWAARQGKWKITNAKENHWKSEPSAQYIAPIRDDLTLKLFDIEADPGERNDVSAQHPEIVKELQTAYDAWCEAHIIK</sequence>
<evidence type="ECO:0000256" key="2">
    <source>
        <dbReference type="ARBA" id="ARBA00022723"/>
    </source>
</evidence>
<dbReference type="InterPro" id="IPR017850">
    <property type="entry name" value="Alkaline_phosphatase_core_sf"/>
</dbReference>
<dbReference type="SUPFAM" id="SSF53649">
    <property type="entry name" value="Alkaline phosphatase-like"/>
    <property type="match status" value="1"/>
</dbReference>
<protein>
    <submittedName>
        <fullName evidence="6">Arylsulfatase A-like enzyme</fullName>
    </submittedName>
</protein>
<reference evidence="6 7" key="1">
    <citation type="submission" date="2018-07" db="EMBL/GenBank/DDBJ databases">
        <title>Genomic Encyclopedia of Type Strains, Phase III (KMG-III): the genomes of soil and plant-associated and newly described type strains.</title>
        <authorList>
            <person name="Whitman W."/>
        </authorList>
    </citation>
    <scope>NUCLEOTIDE SEQUENCE [LARGE SCALE GENOMIC DNA]</scope>
    <source>
        <strain evidence="6 7">CECT 7948</strain>
    </source>
</reference>
<dbReference type="PROSITE" id="PS00523">
    <property type="entry name" value="SULFATASE_1"/>
    <property type="match status" value="1"/>
</dbReference>
<organism evidence="6 7">
    <name type="scientific">Winogradskyella pacifica</name>
    <dbReference type="NCBI Taxonomy" id="664642"/>
    <lineage>
        <taxon>Bacteria</taxon>
        <taxon>Pseudomonadati</taxon>
        <taxon>Bacteroidota</taxon>
        <taxon>Flavobacteriia</taxon>
        <taxon>Flavobacteriales</taxon>
        <taxon>Flavobacteriaceae</taxon>
        <taxon>Winogradskyella</taxon>
    </lineage>
</organism>